<keyword evidence="3" id="KW-1185">Reference proteome</keyword>
<evidence type="ECO:0000313" key="2">
    <source>
        <dbReference type="EMBL" id="RSL84533.1"/>
    </source>
</evidence>
<protein>
    <submittedName>
        <fullName evidence="2">Uncharacterized protein</fullName>
    </submittedName>
</protein>
<dbReference type="AlphaFoldDB" id="A0A428S4C8"/>
<feature type="compositionally biased region" description="Basic and acidic residues" evidence="1">
    <location>
        <begin position="14"/>
        <end position="25"/>
    </location>
</feature>
<evidence type="ECO:0000256" key="1">
    <source>
        <dbReference type="SAM" id="MobiDB-lite"/>
    </source>
</evidence>
<evidence type="ECO:0000313" key="3">
    <source>
        <dbReference type="Proteomes" id="UP000287972"/>
    </source>
</evidence>
<accession>A0A428S4C8</accession>
<dbReference type="EMBL" id="NKCL01000066">
    <property type="protein sequence ID" value="RSL84533.1"/>
    <property type="molecule type" value="Genomic_DNA"/>
</dbReference>
<proteinExistence type="predicted"/>
<organism evidence="2 3">
    <name type="scientific">Fusarium floridanum</name>
    <dbReference type="NCBI Taxonomy" id="1325733"/>
    <lineage>
        <taxon>Eukaryota</taxon>
        <taxon>Fungi</taxon>
        <taxon>Dikarya</taxon>
        <taxon>Ascomycota</taxon>
        <taxon>Pezizomycotina</taxon>
        <taxon>Sordariomycetes</taxon>
        <taxon>Hypocreomycetidae</taxon>
        <taxon>Hypocreales</taxon>
        <taxon>Nectriaceae</taxon>
        <taxon>Fusarium</taxon>
        <taxon>Fusarium solani species complex</taxon>
    </lineage>
</organism>
<dbReference type="Proteomes" id="UP000287972">
    <property type="component" value="Unassembled WGS sequence"/>
</dbReference>
<feature type="region of interest" description="Disordered" evidence="1">
    <location>
        <begin position="1"/>
        <end position="25"/>
    </location>
</feature>
<gene>
    <name evidence="2" type="ORF">CEP51_003839</name>
</gene>
<reference evidence="2 3" key="1">
    <citation type="submission" date="2017-06" db="EMBL/GenBank/DDBJ databases">
        <title>Comparative genomic analysis of Ambrosia Fusariam Clade fungi.</title>
        <authorList>
            <person name="Stajich J.E."/>
            <person name="Carrillo J."/>
            <person name="Kijimoto T."/>
            <person name="Eskalen A."/>
            <person name="O'Donnell K."/>
            <person name="Kasson M."/>
        </authorList>
    </citation>
    <scope>NUCLEOTIDE SEQUENCE [LARGE SCALE GENOMIC DNA]</scope>
    <source>
        <strain evidence="2 3">NRRL62606</strain>
    </source>
</reference>
<feature type="compositionally biased region" description="Polar residues" evidence="1">
    <location>
        <begin position="1"/>
        <end position="11"/>
    </location>
</feature>
<name>A0A428S4C8_9HYPO</name>
<feature type="region of interest" description="Disordered" evidence="1">
    <location>
        <begin position="42"/>
        <end position="71"/>
    </location>
</feature>
<comment type="caution">
    <text evidence="2">The sequence shown here is derived from an EMBL/GenBank/DDBJ whole genome shotgun (WGS) entry which is preliminary data.</text>
</comment>
<sequence length="115" mass="12906">MSIIQLNSMNETPIGREDDLREPDFEDRRFPLASRLCIRAGRDSGSDSTCRATGAPGTAGGRSRRENASGSARDELEVLVVMDSRQRILPNPGAKKRGWRQRMVEESLIYRNNND</sequence>